<organism evidence="16 17">
    <name type="scientific">Fusarium ambrosium</name>
    <dbReference type="NCBI Taxonomy" id="131363"/>
    <lineage>
        <taxon>Eukaryota</taxon>
        <taxon>Fungi</taxon>
        <taxon>Dikarya</taxon>
        <taxon>Ascomycota</taxon>
        <taxon>Pezizomycotina</taxon>
        <taxon>Sordariomycetes</taxon>
        <taxon>Hypocreomycetidae</taxon>
        <taxon>Hypocreales</taxon>
        <taxon>Nectriaceae</taxon>
        <taxon>Fusarium</taxon>
        <taxon>Fusarium solani species complex</taxon>
    </lineage>
</organism>
<evidence type="ECO:0000256" key="13">
    <source>
        <dbReference type="ARBA" id="ARBA00048679"/>
    </source>
</evidence>
<comment type="catalytic activity">
    <reaction evidence="12">
        <text>L-threonyl-[protein] + ATP = O-phospho-L-threonyl-[protein] + ADP + H(+)</text>
        <dbReference type="Rhea" id="RHEA:46608"/>
        <dbReference type="Rhea" id="RHEA-COMP:11060"/>
        <dbReference type="Rhea" id="RHEA-COMP:11605"/>
        <dbReference type="ChEBI" id="CHEBI:15378"/>
        <dbReference type="ChEBI" id="CHEBI:30013"/>
        <dbReference type="ChEBI" id="CHEBI:30616"/>
        <dbReference type="ChEBI" id="CHEBI:61977"/>
        <dbReference type="ChEBI" id="CHEBI:456216"/>
        <dbReference type="EC" id="2.7.11.1"/>
    </reaction>
</comment>
<dbReference type="PANTHER" id="PTHR44329:SF288">
    <property type="entry name" value="MITOGEN-ACTIVATED PROTEIN KINASE KINASE KINASE 20"/>
    <property type="match status" value="1"/>
</dbReference>
<proteinExistence type="predicted"/>
<dbReference type="GO" id="GO:0005524">
    <property type="term" value="F:ATP binding"/>
    <property type="evidence" value="ECO:0007669"/>
    <property type="project" value="UniProtKB-KW"/>
</dbReference>
<evidence type="ECO:0000313" key="16">
    <source>
        <dbReference type="EMBL" id="RSL97812.1"/>
    </source>
</evidence>
<evidence type="ECO:0000256" key="1">
    <source>
        <dbReference type="ARBA" id="ARBA00003747"/>
    </source>
</evidence>
<evidence type="ECO:0000259" key="15">
    <source>
        <dbReference type="PROSITE" id="PS50011"/>
    </source>
</evidence>
<dbReference type="PANTHER" id="PTHR44329">
    <property type="entry name" value="SERINE/THREONINE-PROTEIN KINASE TNNI3K-RELATED"/>
    <property type="match status" value="1"/>
</dbReference>
<dbReference type="InterPro" id="IPR051681">
    <property type="entry name" value="Ser/Thr_Kinases-Pseudokinases"/>
</dbReference>
<dbReference type="GO" id="GO:0004674">
    <property type="term" value="F:protein serine/threonine kinase activity"/>
    <property type="evidence" value="ECO:0007669"/>
    <property type="project" value="UniProtKB-EC"/>
</dbReference>
<dbReference type="Pfam" id="PF00069">
    <property type="entry name" value="Pkinase"/>
    <property type="match status" value="1"/>
</dbReference>
<dbReference type="EMBL" id="NIZV01000248">
    <property type="protein sequence ID" value="RSL97812.1"/>
    <property type="molecule type" value="Genomic_DNA"/>
</dbReference>
<evidence type="ECO:0000256" key="7">
    <source>
        <dbReference type="ARBA" id="ARBA00022741"/>
    </source>
</evidence>
<evidence type="ECO:0000256" key="8">
    <source>
        <dbReference type="ARBA" id="ARBA00022777"/>
    </source>
</evidence>
<dbReference type="PROSITE" id="PS00109">
    <property type="entry name" value="PROTEIN_KINASE_TYR"/>
    <property type="match status" value="1"/>
</dbReference>
<dbReference type="AlphaFoldDB" id="A0A428T709"/>
<dbReference type="Gene3D" id="1.10.510.10">
    <property type="entry name" value="Transferase(Phosphotransferase) domain 1"/>
    <property type="match status" value="1"/>
</dbReference>
<accession>A0A428T709</accession>
<feature type="compositionally biased region" description="Polar residues" evidence="14">
    <location>
        <begin position="362"/>
        <end position="385"/>
    </location>
</feature>
<evidence type="ECO:0000256" key="3">
    <source>
        <dbReference type="ARBA" id="ARBA00012513"/>
    </source>
</evidence>
<reference evidence="16 17" key="1">
    <citation type="submission" date="2017-06" db="EMBL/GenBank/DDBJ databases">
        <title>Cmopartive genomic analysis of Ambrosia Fusariam Clade fungi.</title>
        <authorList>
            <person name="Stajich J.E."/>
            <person name="Carrillo J."/>
            <person name="Kijimoto T."/>
            <person name="Eskalen A."/>
            <person name="O'Donnell K."/>
            <person name="Kasson M."/>
        </authorList>
    </citation>
    <scope>NUCLEOTIDE SEQUENCE [LARGE SCALE GENOMIC DNA]</scope>
    <source>
        <strain evidence="16 17">NRRL 20438</strain>
    </source>
</reference>
<dbReference type="Proteomes" id="UP000288429">
    <property type="component" value="Unassembled WGS sequence"/>
</dbReference>
<dbReference type="InterPro" id="IPR008266">
    <property type="entry name" value="Tyr_kinase_AS"/>
</dbReference>
<evidence type="ECO:0000313" key="17">
    <source>
        <dbReference type="Proteomes" id="UP000288429"/>
    </source>
</evidence>
<evidence type="ECO:0000256" key="4">
    <source>
        <dbReference type="ARBA" id="ARBA00013948"/>
    </source>
</evidence>
<feature type="region of interest" description="Disordered" evidence="14">
    <location>
        <begin position="350"/>
        <end position="387"/>
    </location>
</feature>
<comment type="subunit">
    <text evidence="2">Component of the EKC/KEOPS complex composed of at least BUD32, CGI121, GON7, KAE1 and PCC1; the whole complex dimerizes.</text>
</comment>
<evidence type="ECO:0000256" key="2">
    <source>
        <dbReference type="ARBA" id="ARBA00011534"/>
    </source>
</evidence>
<evidence type="ECO:0000256" key="6">
    <source>
        <dbReference type="ARBA" id="ARBA00022679"/>
    </source>
</evidence>
<name>A0A428T709_9HYPO</name>
<keyword evidence="17" id="KW-1185">Reference proteome</keyword>
<sequence length="683" mass="76512">MMPEEAQDICMFFVDDSNIWIEAQKFAASGNSHMPKLTDRDRDPRLRINIGKLVKTLLGGRFQGTSYLYGSRPPPNDAVWNTFEKYKFDTKIYDRARGKEKQVDSAMAADLSGESAELSTGAKFDSEIKEKNKRTVFIAITGDQDMVPPIRRVLGYGFRVELWAWKSGLSAEYLKLANDMSLLSINYLENVFKEISFTSYRSTRRSGKVNPSCTLVLCEFTGSESTNPDAEAIVCNELDGWGRLSFITPFNMRNEFYVEFPDVKRIDDMDSLMVKAKTQFGGLWKIMSWLEYANRFNEGPPAMVETSNMFAPLEGDGDAKSVEIMVKRESQPIRHSVNVAASVRDTSNPWKLPIGGEKSENAEASSLDDSSNNKWETSYPTNMSPIVQPPRRISKHRLLSLGATGWVYQIDTDIALKYPRDPATANLVQENNIYDDFEKHKPSPFVIQSFLRLPNANFMPLLSGGSLQKRLESNQRLDHRHNFLSVLRLESTQTVERWAAELSGGVAWLESLGLVHGDLRPENLLLDAGDHLKLADFDWVDKIGNDSQGNPPPWARVLGSEAGAQRGTFGINGPQTEQFAIGSLLYAMSRGHEPYAELEPGPHIVDLLQDMKFPDLGHGYLDAIIDACWKGLYDSVESLAKETAGLNGAVTLPRAEALDQGYISEMRDRCQRLVDGGLLETDE</sequence>
<keyword evidence="8" id="KW-0418">Kinase</keyword>
<dbReference type="Gene3D" id="3.40.50.1010">
    <property type="entry name" value="5'-nuclease"/>
    <property type="match status" value="1"/>
</dbReference>
<evidence type="ECO:0000256" key="9">
    <source>
        <dbReference type="ARBA" id="ARBA00022840"/>
    </source>
</evidence>
<evidence type="ECO:0000256" key="14">
    <source>
        <dbReference type="SAM" id="MobiDB-lite"/>
    </source>
</evidence>
<gene>
    <name evidence="16" type="ORF">CDV31_012878</name>
</gene>
<keyword evidence="7" id="KW-0547">Nucleotide-binding</keyword>
<keyword evidence="9" id="KW-0067">ATP-binding</keyword>
<feature type="domain" description="Protein kinase" evidence="15">
    <location>
        <begin position="393"/>
        <end position="663"/>
    </location>
</feature>
<evidence type="ECO:0000256" key="11">
    <source>
        <dbReference type="ARBA" id="ARBA00033194"/>
    </source>
</evidence>
<dbReference type="EC" id="2.7.11.1" evidence="3"/>
<dbReference type="InterPro" id="IPR011009">
    <property type="entry name" value="Kinase-like_dom_sf"/>
</dbReference>
<comment type="catalytic activity">
    <reaction evidence="13">
        <text>L-seryl-[protein] + ATP = O-phospho-L-seryl-[protein] + ADP + H(+)</text>
        <dbReference type="Rhea" id="RHEA:17989"/>
        <dbReference type="Rhea" id="RHEA-COMP:9863"/>
        <dbReference type="Rhea" id="RHEA-COMP:11604"/>
        <dbReference type="ChEBI" id="CHEBI:15378"/>
        <dbReference type="ChEBI" id="CHEBI:29999"/>
        <dbReference type="ChEBI" id="CHEBI:30616"/>
        <dbReference type="ChEBI" id="CHEBI:83421"/>
        <dbReference type="ChEBI" id="CHEBI:456216"/>
        <dbReference type="EC" id="2.7.11.1"/>
    </reaction>
</comment>
<keyword evidence="6" id="KW-0808">Transferase</keyword>
<dbReference type="PROSITE" id="PS50011">
    <property type="entry name" value="PROTEIN_KINASE_DOM"/>
    <property type="match status" value="1"/>
</dbReference>
<comment type="caution">
    <text evidence="16">The sequence shown here is derived from an EMBL/GenBank/DDBJ whole genome shotgun (WGS) entry which is preliminary data.</text>
</comment>
<dbReference type="SUPFAM" id="SSF56112">
    <property type="entry name" value="Protein kinase-like (PK-like)"/>
    <property type="match status" value="1"/>
</dbReference>
<dbReference type="InterPro" id="IPR000719">
    <property type="entry name" value="Prot_kinase_dom"/>
</dbReference>
<comment type="function">
    <text evidence="1">Component of the EKC/KEOPS complex that is required for the formation of a threonylcarbamoyl group on adenosine at position 37 (t(6)A37) in tRNAs that read codons beginning with adenine. The complex is probably involved in the transfer of the threonylcarbamoyl moiety of threonylcarbamoyl-AMP (TC-AMP) to the N6 group of A37. BUD32 has ATPase activity in the context of the EKC/KEOPS complex and likely plays a supporting role to the catalytic subunit KAE1. The EKC/KEOPS complex also promotes both telomere uncapping and telomere elongation. The complex is required for efficient recruitment of transcriptional coactivators.</text>
</comment>
<evidence type="ECO:0000256" key="5">
    <source>
        <dbReference type="ARBA" id="ARBA00019973"/>
    </source>
</evidence>
<protein>
    <recommendedName>
        <fullName evidence="5">EKC/KEOPS complex subunit BUD32</fullName>
        <ecNumber evidence="3">2.7.11.1</ecNumber>
    </recommendedName>
    <alternativeName>
        <fullName evidence="10 11">Atypical Serine/threonine protein kinase BUD32</fullName>
    </alternativeName>
    <alternativeName>
        <fullName evidence="4">EKC/KEOPS complex subunit bud32</fullName>
    </alternativeName>
</protein>
<evidence type="ECO:0000256" key="12">
    <source>
        <dbReference type="ARBA" id="ARBA00047899"/>
    </source>
</evidence>
<evidence type="ECO:0000256" key="10">
    <source>
        <dbReference type="ARBA" id="ARBA00030980"/>
    </source>
</evidence>